<keyword evidence="3" id="KW-0998">Cell outer membrane</keyword>
<reference evidence="5 6" key="1">
    <citation type="submission" date="2019-06" db="EMBL/GenBank/DDBJ databases">
        <title>Flavibacter putida gen. nov., sp. nov., a novel marine bacterium of the family Flavobacteriaceae isolated from coastal seawater.</title>
        <authorList>
            <person name="Feng X."/>
        </authorList>
    </citation>
    <scope>NUCLEOTIDE SEQUENCE [LARGE SCALE GENOMIC DNA]</scope>
    <source>
        <strain evidence="5 6">PLHSN227</strain>
    </source>
</reference>
<accession>A0A507ZYC2</accession>
<evidence type="ECO:0000256" key="2">
    <source>
        <dbReference type="ARBA" id="ARBA00023136"/>
    </source>
</evidence>
<dbReference type="GO" id="GO:0009279">
    <property type="term" value="C:cell outer membrane"/>
    <property type="evidence" value="ECO:0007669"/>
    <property type="project" value="UniProtKB-SubCell"/>
</dbReference>
<dbReference type="Pfam" id="PF13715">
    <property type="entry name" value="CarbopepD_reg_2"/>
    <property type="match status" value="1"/>
</dbReference>
<evidence type="ECO:0000256" key="1">
    <source>
        <dbReference type="ARBA" id="ARBA00004442"/>
    </source>
</evidence>
<evidence type="ECO:0000313" key="5">
    <source>
        <dbReference type="EMBL" id="TQD40708.1"/>
    </source>
</evidence>
<evidence type="ECO:0000256" key="3">
    <source>
        <dbReference type="ARBA" id="ARBA00023237"/>
    </source>
</evidence>
<evidence type="ECO:0000313" key="6">
    <source>
        <dbReference type="Proteomes" id="UP000317169"/>
    </source>
</evidence>
<name>A0A507ZYC2_9FLAO</name>
<evidence type="ECO:0000259" key="4">
    <source>
        <dbReference type="Pfam" id="PF14905"/>
    </source>
</evidence>
<dbReference type="Gene3D" id="2.60.40.1120">
    <property type="entry name" value="Carboxypeptidase-like, regulatory domain"/>
    <property type="match status" value="1"/>
</dbReference>
<dbReference type="InterPro" id="IPR008969">
    <property type="entry name" value="CarboxyPept-like_regulatory"/>
</dbReference>
<gene>
    <name evidence="5" type="ORF">FKR84_01635</name>
</gene>
<dbReference type="InterPro" id="IPR041700">
    <property type="entry name" value="OMP_b-brl_3"/>
</dbReference>
<keyword evidence="6" id="KW-1185">Reference proteome</keyword>
<dbReference type="RefSeq" id="WP_141420439.1">
    <property type="nucleotide sequence ID" value="NZ_VIAR01000001.1"/>
</dbReference>
<dbReference type="SUPFAM" id="SSF56935">
    <property type="entry name" value="Porins"/>
    <property type="match status" value="1"/>
</dbReference>
<keyword evidence="2" id="KW-0472">Membrane</keyword>
<dbReference type="Proteomes" id="UP000317169">
    <property type="component" value="Unassembled WGS sequence"/>
</dbReference>
<dbReference type="InterPro" id="IPR036942">
    <property type="entry name" value="Beta-barrel_TonB_sf"/>
</dbReference>
<dbReference type="EMBL" id="VIAR01000001">
    <property type="protein sequence ID" value="TQD40708.1"/>
    <property type="molecule type" value="Genomic_DNA"/>
</dbReference>
<keyword evidence="5" id="KW-0675">Receptor</keyword>
<comment type="subcellular location">
    <subcellularLocation>
        <location evidence="1">Cell outer membrane</location>
    </subcellularLocation>
</comment>
<dbReference type="SUPFAM" id="SSF49464">
    <property type="entry name" value="Carboxypeptidase regulatory domain-like"/>
    <property type="match status" value="1"/>
</dbReference>
<organism evidence="5 6">
    <name type="scientific">Haloflavibacter putidus</name>
    <dbReference type="NCBI Taxonomy" id="2576776"/>
    <lineage>
        <taxon>Bacteria</taxon>
        <taxon>Pseudomonadati</taxon>
        <taxon>Bacteroidota</taxon>
        <taxon>Flavobacteriia</taxon>
        <taxon>Flavobacteriales</taxon>
        <taxon>Flavobacteriaceae</taxon>
        <taxon>Haloflavibacter</taxon>
    </lineage>
</organism>
<protein>
    <submittedName>
        <fullName evidence="5">TonB-dependent receptor</fullName>
    </submittedName>
</protein>
<dbReference type="PANTHER" id="PTHR40980:SF4">
    <property type="entry name" value="TONB-DEPENDENT RECEPTOR-LIKE BETA-BARREL DOMAIN-CONTAINING PROTEIN"/>
    <property type="match status" value="1"/>
</dbReference>
<dbReference type="Gene3D" id="2.40.170.20">
    <property type="entry name" value="TonB-dependent receptor, beta-barrel domain"/>
    <property type="match status" value="1"/>
</dbReference>
<dbReference type="AlphaFoldDB" id="A0A507ZYC2"/>
<dbReference type="Pfam" id="PF14905">
    <property type="entry name" value="OMP_b-brl_3"/>
    <property type="match status" value="1"/>
</dbReference>
<proteinExistence type="predicted"/>
<feature type="domain" description="Outer membrane protein beta-barrel" evidence="4">
    <location>
        <begin position="372"/>
        <end position="779"/>
    </location>
</feature>
<dbReference type="OrthoDB" id="8764943at2"/>
<dbReference type="PANTHER" id="PTHR40980">
    <property type="entry name" value="PLUG DOMAIN-CONTAINING PROTEIN"/>
    <property type="match status" value="1"/>
</dbReference>
<comment type="caution">
    <text evidence="5">The sequence shown here is derived from an EMBL/GenBank/DDBJ whole genome shotgun (WGS) entry which is preliminary data.</text>
</comment>
<sequence>MKKILILVIVLFCWSYSGLAQYKIDGKVVSPNKKPIAFANAVLYKMADSTLVKGTVTDENGFFNIETPKQENYYLTFSFVGYTAKRVNIESNTNKNLGTITLEEDTDHLDEVQLTFKNPEIVKLSDRLVFKVKNTSLSSGSSWDVLKQTPGVITIQNSLRIKNSPATVYINNRKVYLSADELQQLLESYSAENIQSVEVITNPPASYEAEGGPVLNIRTSKTLVPGYKGSVNAAYTQAIFPKYKIGTSHYYKTDKLNFFANYSFNPKKTFKEDESYINFIENQSVFEKWRTDFDKTTHSYAHNLNSIIDYNLDDKNRLSLNFTGLLSPNTDIDNLVKTTIYDAQNTVDSTFVTNSNLENKLQNIATDLSYTHTFEKPSTELSANFHYTYYEQDKNQTVNTNYFLPNGNLSNTNNFNTVAEQEINIYTGQVDFTTTFAEYGFESGLKISHINSDSGIDFYDINSNANSFENQNLSDVFLYDEDIYAGYLSFARDWEKFNAKVGLRLEHTSNQGVSETENTTRNRDYTELFPSVNLGYTISDKHSLAFTYGRKISRPRYSSLNPFRYYLNENNFQTGNPNLYASISNNFNLNYTFKNSYSFDFYFRDNGENPGQLVFQDNNLCVLRSVYANMEESYSYGIDFFHGRSLNDWWYSQLILSVFHEEEEFVALESNNQLVTNETDGLYAYWYNNVTLSKDGTFSGDLSLLYISNLIQGSYQIEEMLTLSFGLRKTFLKGKLETSLRMADVLNQQATWLRSDYLNQDNGFFAQPENRYVQFGVKYKFGNKNLQDNQRSIESKERERL</sequence>